<dbReference type="EMBL" id="AMZH03012323">
    <property type="protein sequence ID" value="RRT51257.1"/>
    <property type="molecule type" value="Genomic_DNA"/>
</dbReference>
<evidence type="ECO:0000313" key="2">
    <source>
        <dbReference type="Proteomes" id="UP000287651"/>
    </source>
</evidence>
<comment type="caution">
    <text evidence="1">The sequence shown here is derived from an EMBL/GenBank/DDBJ whole genome shotgun (WGS) entry which is preliminary data.</text>
</comment>
<reference evidence="1 2" key="1">
    <citation type="journal article" date="2014" name="Agronomy (Basel)">
        <title>A Draft Genome Sequence for Ensete ventricosum, the Drought-Tolerant Tree Against Hunger.</title>
        <authorList>
            <person name="Harrison J."/>
            <person name="Moore K.A."/>
            <person name="Paszkiewicz K."/>
            <person name="Jones T."/>
            <person name="Grant M."/>
            <person name="Ambacheew D."/>
            <person name="Muzemil S."/>
            <person name="Studholme D.J."/>
        </authorList>
    </citation>
    <scope>NUCLEOTIDE SEQUENCE [LARGE SCALE GENOMIC DNA]</scope>
</reference>
<evidence type="ECO:0000313" key="1">
    <source>
        <dbReference type="EMBL" id="RRT51257.1"/>
    </source>
</evidence>
<organism evidence="1 2">
    <name type="scientific">Ensete ventricosum</name>
    <name type="common">Abyssinian banana</name>
    <name type="synonym">Musa ensete</name>
    <dbReference type="NCBI Taxonomy" id="4639"/>
    <lineage>
        <taxon>Eukaryota</taxon>
        <taxon>Viridiplantae</taxon>
        <taxon>Streptophyta</taxon>
        <taxon>Embryophyta</taxon>
        <taxon>Tracheophyta</taxon>
        <taxon>Spermatophyta</taxon>
        <taxon>Magnoliopsida</taxon>
        <taxon>Liliopsida</taxon>
        <taxon>Zingiberales</taxon>
        <taxon>Musaceae</taxon>
        <taxon>Ensete</taxon>
    </lineage>
</organism>
<accession>A0A426YHV3</accession>
<protein>
    <submittedName>
        <fullName evidence="1">Uncharacterized protein</fullName>
    </submittedName>
</protein>
<dbReference type="Proteomes" id="UP000287651">
    <property type="component" value="Unassembled WGS sequence"/>
</dbReference>
<name>A0A426YHV3_ENSVE</name>
<sequence length="136" mass="15114">MGGAESSSVSIHVRRFSGAPFLEPGRTRHAQQPFSSLRYAAFTASDPESDRKGNHLAFRSLWFLESGHISLFPGREIYPATFLPHDLSCGADDLTERMSRSQPHPQHINVHHTSLSKATANSHSLAERWTTAQSFV</sequence>
<dbReference type="AlphaFoldDB" id="A0A426YHV3"/>
<gene>
    <name evidence="1" type="ORF">B296_00044658</name>
</gene>
<proteinExistence type="predicted"/>